<dbReference type="RefSeq" id="WP_379894388.1">
    <property type="nucleotide sequence ID" value="NZ_CBCSCT010000056.1"/>
</dbReference>
<name>A0ABW1IPT7_9BACL</name>
<keyword evidence="2" id="KW-1185">Reference proteome</keyword>
<dbReference type="Proteomes" id="UP001596250">
    <property type="component" value="Unassembled WGS sequence"/>
</dbReference>
<proteinExistence type="predicted"/>
<dbReference type="EMBL" id="JBHSQV010000149">
    <property type="protein sequence ID" value="MFC5987061.1"/>
    <property type="molecule type" value="Genomic_DNA"/>
</dbReference>
<evidence type="ECO:0000313" key="2">
    <source>
        <dbReference type="Proteomes" id="UP001596250"/>
    </source>
</evidence>
<evidence type="ECO:0000313" key="1">
    <source>
        <dbReference type="EMBL" id="MFC5987061.1"/>
    </source>
</evidence>
<organism evidence="1 2">
    <name type="scientific">Marinicrinis lubricantis</name>
    <dbReference type="NCBI Taxonomy" id="2086470"/>
    <lineage>
        <taxon>Bacteria</taxon>
        <taxon>Bacillati</taxon>
        <taxon>Bacillota</taxon>
        <taxon>Bacilli</taxon>
        <taxon>Bacillales</taxon>
        <taxon>Paenibacillaceae</taxon>
    </lineage>
</organism>
<comment type="caution">
    <text evidence="1">The sequence shown here is derived from an EMBL/GenBank/DDBJ whole genome shotgun (WGS) entry which is preliminary data.</text>
</comment>
<gene>
    <name evidence="1" type="ORF">ACFPXP_11665</name>
</gene>
<sequence length="275" mass="31212">MWINKDINLPDKLFTALKDRRLVIFVGAGVSMGIPSKLPDFEQLASEVSLQVGGHIKKENGEPIDRYLGRIKKHGPNVNKIVAQIIGNPESKPTQLHNDLLSIFDDVSDVRIVTTNFDTHFSSVNSFKNAKQFPEYRAPALPLGHRFHGIVYLHGCVDQEPEEMILTDSDFGRAYLTEGWATRFLQAMFDKYVVLFVGYSHNDPIMQYLARGLPPHTERYAFTPHGNEEHWKFLDVQPIFYPLRDGPSSHKALNEAIEAWSHMNKMGGLLIMIIA</sequence>
<dbReference type="Pfam" id="PF13289">
    <property type="entry name" value="SIR2_2"/>
    <property type="match status" value="1"/>
</dbReference>
<dbReference type="SUPFAM" id="SSF52467">
    <property type="entry name" value="DHS-like NAD/FAD-binding domain"/>
    <property type="match status" value="1"/>
</dbReference>
<dbReference type="InterPro" id="IPR029035">
    <property type="entry name" value="DHS-like_NAD/FAD-binding_dom"/>
</dbReference>
<reference evidence="2" key="1">
    <citation type="journal article" date="2019" name="Int. J. Syst. Evol. Microbiol.">
        <title>The Global Catalogue of Microorganisms (GCM) 10K type strain sequencing project: providing services to taxonomists for standard genome sequencing and annotation.</title>
        <authorList>
            <consortium name="The Broad Institute Genomics Platform"/>
            <consortium name="The Broad Institute Genome Sequencing Center for Infectious Disease"/>
            <person name="Wu L."/>
            <person name="Ma J."/>
        </authorList>
    </citation>
    <scope>NUCLEOTIDE SEQUENCE [LARGE SCALE GENOMIC DNA]</scope>
    <source>
        <strain evidence="2">CCM 8749</strain>
    </source>
</reference>
<accession>A0ABW1IPT7</accession>
<dbReference type="Gene3D" id="3.40.50.1220">
    <property type="entry name" value="TPP-binding domain"/>
    <property type="match status" value="1"/>
</dbReference>
<protein>
    <submittedName>
        <fullName evidence="1">SIR2 family protein</fullName>
    </submittedName>
</protein>